<dbReference type="Proteomes" id="UP001153332">
    <property type="component" value="Unassembled WGS sequence"/>
</dbReference>
<organism evidence="1 2">
    <name type="scientific">Lasiodiplodia mahajangana</name>
    <dbReference type="NCBI Taxonomy" id="1108764"/>
    <lineage>
        <taxon>Eukaryota</taxon>
        <taxon>Fungi</taxon>
        <taxon>Dikarya</taxon>
        <taxon>Ascomycota</taxon>
        <taxon>Pezizomycotina</taxon>
        <taxon>Dothideomycetes</taxon>
        <taxon>Dothideomycetes incertae sedis</taxon>
        <taxon>Botryosphaeriales</taxon>
        <taxon>Botryosphaeriaceae</taxon>
        <taxon>Lasiodiplodia</taxon>
    </lineage>
</organism>
<sequence length="79" mass="8602">MLGVDNLQGHPLLLVFVSREPNGGEATGAELMHDFIAPVIISVAQVNRMEASGLVSLDVFRVADALRKEETYIVVLLRV</sequence>
<name>A0ACC2IXQ2_9PEZI</name>
<evidence type="ECO:0000313" key="2">
    <source>
        <dbReference type="Proteomes" id="UP001153332"/>
    </source>
</evidence>
<keyword evidence="2" id="KW-1185">Reference proteome</keyword>
<dbReference type="EMBL" id="JAPUUL010004266">
    <property type="protein sequence ID" value="KAJ8119889.1"/>
    <property type="molecule type" value="Genomic_DNA"/>
</dbReference>
<protein>
    <submittedName>
        <fullName evidence="1">Uncharacterized protein</fullName>
    </submittedName>
</protein>
<comment type="caution">
    <text evidence="1">The sequence shown here is derived from an EMBL/GenBank/DDBJ whole genome shotgun (WGS) entry which is preliminary data.</text>
</comment>
<accession>A0ACC2IXQ2</accession>
<proteinExistence type="predicted"/>
<reference evidence="1" key="1">
    <citation type="submission" date="2022-12" db="EMBL/GenBank/DDBJ databases">
        <title>Genome Sequence of Lasiodiplodia mahajangana.</title>
        <authorList>
            <person name="Buettner E."/>
        </authorList>
    </citation>
    <scope>NUCLEOTIDE SEQUENCE</scope>
    <source>
        <strain evidence="1">VT137</strain>
    </source>
</reference>
<evidence type="ECO:0000313" key="1">
    <source>
        <dbReference type="EMBL" id="KAJ8119889.1"/>
    </source>
</evidence>
<gene>
    <name evidence="1" type="ORF">O1611_g10509</name>
</gene>